<feature type="coiled-coil region" evidence="1">
    <location>
        <begin position="201"/>
        <end position="235"/>
    </location>
</feature>
<dbReference type="InterPro" id="IPR003169">
    <property type="entry name" value="GYF"/>
</dbReference>
<keyword evidence="1" id="KW-0175">Coiled coil</keyword>
<dbReference type="WBParaSite" id="HPLM_0000365001-mRNA-1">
    <property type="protein sequence ID" value="HPLM_0000365001-mRNA-1"/>
    <property type="gene ID" value="HPLM_0000365001"/>
</dbReference>
<feature type="domain" description="GYF" evidence="3">
    <location>
        <begin position="317"/>
        <end position="365"/>
    </location>
</feature>
<sequence>MADSLFERILGKSDVFYRHQQCNEPDLTESDKRGILVDLLTSNKALFLQRYGQYMNASDCALFRDECDPLIQFMVSQIEGRKSDAQNMKKRRYLMLQKLKEKGKYFSDEKMREREPYLFDVMVGKFMEAKDQINLRPYVSREECPQGGWANMLCQFESSREIAQRRNEHHTEWHRDVGQSQKAEHLSRMEAHVSNMLSSQEDELEEGEEGLENDFDEMREELNRMSQEDAEMLEDGMDDSPEILRREFQLYMEERFLAGHDSRYFDYDTVDNDMSLDESDEIHERDMEEKCTQFIVAGPAFCVETLIGGIMMTKPIEVRWYYHGPDNEIYGPYAAKEMMMWTQSGYFNDSLLIRTEHEERFHTLGEWTRVCGGKVPFVLPVVSMESLVGPMGPRLNPVMIGMLPPGLPPPFPPPVHGRFAHFVPGIAPPQAHHQPPMTHSLPPSEPLDAGSSLSHTPDSEQEMFNHTKTNNDANALVPSLRHMAVSTAEPPEMVSVSTGTESPTLRDAACQTTPLIVAAKDAARILSELLNQVVHVT</sequence>
<dbReference type="SMART" id="SM00444">
    <property type="entry name" value="GYF"/>
    <property type="match status" value="1"/>
</dbReference>
<evidence type="ECO:0000259" key="3">
    <source>
        <dbReference type="PROSITE" id="PS50829"/>
    </source>
</evidence>
<protein>
    <submittedName>
        <fullName evidence="6">GYF domain-containing protein</fullName>
    </submittedName>
</protein>
<keyword evidence="5" id="KW-1185">Reference proteome</keyword>
<reference evidence="4 5" key="2">
    <citation type="submission" date="2018-11" db="EMBL/GenBank/DDBJ databases">
        <authorList>
            <consortium name="Pathogen Informatics"/>
        </authorList>
    </citation>
    <scope>NUCLEOTIDE SEQUENCE [LARGE SCALE GENOMIC DNA]</scope>
    <source>
        <strain evidence="4 5">MHpl1</strain>
    </source>
</reference>
<evidence type="ECO:0000313" key="4">
    <source>
        <dbReference type="EMBL" id="VDO21369.1"/>
    </source>
</evidence>
<gene>
    <name evidence="4" type="ORF">HPLM_LOCUS3642</name>
</gene>
<dbReference type="PROSITE" id="PS50829">
    <property type="entry name" value="GYF"/>
    <property type="match status" value="1"/>
</dbReference>
<evidence type="ECO:0000256" key="2">
    <source>
        <dbReference type="SAM" id="MobiDB-lite"/>
    </source>
</evidence>
<dbReference type="InterPro" id="IPR035445">
    <property type="entry name" value="GYF-like_dom_sf"/>
</dbReference>
<dbReference type="STRING" id="6290.A0A0N4W1V0"/>
<dbReference type="PANTHER" id="PTHR31840">
    <property type="entry name" value="COILED-COIL DOMAIN-CONTAINING PROTEIN 97"/>
    <property type="match status" value="1"/>
</dbReference>
<feature type="region of interest" description="Disordered" evidence="2">
    <location>
        <begin position="427"/>
        <end position="465"/>
    </location>
</feature>
<dbReference type="InterPro" id="IPR018613">
    <property type="entry name" value="Ccdc97-like"/>
</dbReference>
<name>A0A0N4W1V0_HAEPC</name>
<accession>A0A0N4W1V0</accession>
<evidence type="ECO:0000313" key="5">
    <source>
        <dbReference type="Proteomes" id="UP000268014"/>
    </source>
</evidence>
<proteinExistence type="predicted"/>
<dbReference type="Proteomes" id="UP000268014">
    <property type="component" value="Unassembled WGS sequence"/>
</dbReference>
<dbReference type="CDD" id="cd00072">
    <property type="entry name" value="GYF"/>
    <property type="match status" value="1"/>
</dbReference>
<organism evidence="6">
    <name type="scientific">Haemonchus placei</name>
    <name type="common">Barber's pole worm</name>
    <dbReference type="NCBI Taxonomy" id="6290"/>
    <lineage>
        <taxon>Eukaryota</taxon>
        <taxon>Metazoa</taxon>
        <taxon>Ecdysozoa</taxon>
        <taxon>Nematoda</taxon>
        <taxon>Chromadorea</taxon>
        <taxon>Rhabditida</taxon>
        <taxon>Rhabditina</taxon>
        <taxon>Rhabditomorpha</taxon>
        <taxon>Strongyloidea</taxon>
        <taxon>Trichostrongylidae</taxon>
        <taxon>Haemonchus</taxon>
    </lineage>
</organism>
<reference evidence="6" key="1">
    <citation type="submission" date="2016-04" db="UniProtKB">
        <authorList>
            <consortium name="WormBaseParasite"/>
        </authorList>
    </citation>
    <scope>IDENTIFICATION</scope>
</reference>
<dbReference type="InterPro" id="IPR040233">
    <property type="entry name" value="CCD97-like_C"/>
</dbReference>
<dbReference type="PANTHER" id="PTHR31840:SF1">
    <property type="entry name" value="COILED-COIL DOMAIN-CONTAINING PROTEIN 97"/>
    <property type="match status" value="1"/>
</dbReference>
<dbReference type="Pfam" id="PF09747">
    <property type="entry name" value="CCD97-like_C"/>
    <property type="match status" value="1"/>
</dbReference>
<dbReference type="AlphaFoldDB" id="A0A0N4W1V0"/>
<dbReference type="EMBL" id="UZAF01016136">
    <property type="protein sequence ID" value="VDO21369.1"/>
    <property type="molecule type" value="Genomic_DNA"/>
</dbReference>
<dbReference type="Pfam" id="PF02213">
    <property type="entry name" value="GYF"/>
    <property type="match status" value="1"/>
</dbReference>
<feature type="compositionally biased region" description="Polar residues" evidence="2">
    <location>
        <begin position="451"/>
        <end position="465"/>
    </location>
</feature>
<dbReference type="Gene3D" id="3.30.1490.40">
    <property type="match status" value="1"/>
</dbReference>
<evidence type="ECO:0000256" key="1">
    <source>
        <dbReference type="SAM" id="Coils"/>
    </source>
</evidence>
<dbReference type="OrthoDB" id="333176at2759"/>
<dbReference type="OMA" id="MCQFESS"/>
<dbReference type="SUPFAM" id="SSF55277">
    <property type="entry name" value="GYF domain"/>
    <property type="match status" value="1"/>
</dbReference>
<evidence type="ECO:0000313" key="6">
    <source>
        <dbReference type="WBParaSite" id="HPLM_0000365001-mRNA-1"/>
    </source>
</evidence>